<keyword evidence="6" id="KW-0051">Antiviral defense</keyword>
<keyword evidence="5" id="KW-0460">Magnesium</keyword>
<evidence type="ECO:0000313" key="8">
    <source>
        <dbReference type="EMBL" id="OGZ10481.1"/>
    </source>
</evidence>
<name>A0A1G2DC33_9BACT</name>
<dbReference type="EMBL" id="MHLL01000009">
    <property type="protein sequence ID" value="OGZ10481.1"/>
    <property type="molecule type" value="Genomic_DNA"/>
</dbReference>
<evidence type="ECO:0000256" key="5">
    <source>
        <dbReference type="ARBA" id="ARBA00022842"/>
    </source>
</evidence>
<dbReference type="STRING" id="1798661.A3D65_04720"/>
<evidence type="ECO:0000256" key="6">
    <source>
        <dbReference type="ARBA" id="ARBA00023118"/>
    </source>
</evidence>
<dbReference type="PANTHER" id="PTHR30319">
    <property type="entry name" value="PHENYLACETIC ACID REGULATOR-RELATED TRANSCRIPTIONAL REPRESSOR"/>
    <property type="match status" value="1"/>
</dbReference>
<comment type="caution">
    <text evidence="8">The sequence shown here is derived from an EMBL/GenBank/DDBJ whole genome shotgun (WGS) entry which is preliminary data.</text>
</comment>
<dbReference type="PANTHER" id="PTHR30319:SF1">
    <property type="entry name" value="TRANSCRIPTIONAL REPRESSOR PAAX"/>
    <property type="match status" value="1"/>
</dbReference>
<gene>
    <name evidence="8" type="ORF">A3D65_04720</name>
</gene>
<dbReference type="InterPro" id="IPR021127">
    <property type="entry name" value="CRISPR_associated_Cas2"/>
</dbReference>
<keyword evidence="1" id="KW-0540">Nuclease</keyword>
<dbReference type="GO" id="GO:0006351">
    <property type="term" value="P:DNA-templated transcription"/>
    <property type="evidence" value="ECO:0007669"/>
    <property type="project" value="TreeGrafter"/>
</dbReference>
<evidence type="ECO:0000313" key="9">
    <source>
        <dbReference type="Proteomes" id="UP000177996"/>
    </source>
</evidence>
<dbReference type="Proteomes" id="UP000177996">
    <property type="component" value="Unassembled WGS sequence"/>
</dbReference>
<dbReference type="InterPro" id="IPR048846">
    <property type="entry name" value="PaaX-like_central"/>
</dbReference>
<evidence type="ECO:0000256" key="2">
    <source>
        <dbReference type="ARBA" id="ARBA00022723"/>
    </source>
</evidence>
<evidence type="ECO:0000256" key="1">
    <source>
        <dbReference type="ARBA" id="ARBA00022722"/>
    </source>
</evidence>
<dbReference type="SUPFAM" id="SSF143430">
    <property type="entry name" value="TTP0101/SSO1404-like"/>
    <property type="match status" value="1"/>
</dbReference>
<organism evidence="8 9">
    <name type="scientific">Candidatus Lloydbacteria bacterium RIFCSPHIGHO2_02_FULL_50_13</name>
    <dbReference type="NCBI Taxonomy" id="1798661"/>
    <lineage>
        <taxon>Bacteria</taxon>
        <taxon>Candidatus Lloydiibacteriota</taxon>
    </lineage>
</organism>
<accession>A0A1G2DC33</accession>
<reference evidence="8 9" key="1">
    <citation type="journal article" date="2016" name="Nat. Commun.">
        <title>Thousands of microbial genomes shed light on interconnected biogeochemical processes in an aquifer system.</title>
        <authorList>
            <person name="Anantharaman K."/>
            <person name="Brown C.T."/>
            <person name="Hug L.A."/>
            <person name="Sharon I."/>
            <person name="Castelle C.J."/>
            <person name="Probst A.J."/>
            <person name="Thomas B.C."/>
            <person name="Singh A."/>
            <person name="Wilkins M.J."/>
            <person name="Karaoz U."/>
            <person name="Brodie E.L."/>
            <person name="Williams K.H."/>
            <person name="Hubbard S.S."/>
            <person name="Banfield J.F."/>
        </authorList>
    </citation>
    <scope>NUCLEOTIDE SEQUENCE [LARGE SCALE GENOMIC DNA]</scope>
</reference>
<evidence type="ECO:0000256" key="3">
    <source>
        <dbReference type="ARBA" id="ARBA00022759"/>
    </source>
</evidence>
<keyword evidence="2" id="KW-0479">Metal-binding</keyword>
<sequence>MSQNVMGVQEKSSRARTRRLKIQKVVLQSVAVAGVLSVALLAPNALQILKLFGVSKKRNFTQAINTSRRRLVAAGLLRYEDGFLRITEKGERKLREIERRNYQLPQPKRWDKKWRVLIFDIPERRKSVRDKVRLTLTAIGFKRLQNSVWVYPYDCEDLITLLKADFKIGRDLLYLIVDSIENDAILRDWFDI</sequence>
<dbReference type="AlphaFoldDB" id="A0A1G2DC33"/>
<evidence type="ECO:0000259" key="7">
    <source>
        <dbReference type="Pfam" id="PF20803"/>
    </source>
</evidence>
<proteinExistence type="predicted"/>
<dbReference type="GO" id="GO:0004521">
    <property type="term" value="F:RNA endonuclease activity"/>
    <property type="evidence" value="ECO:0007669"/>
    <property type="project" value="InterPro"/>
</dbReference>
<protein>
    <submittedName>
        <fullName evidence="8">CRISPR-associated endonuclease Cas2</fullName>
    </submittedName>
</protein>
<dbReference type="NCBIfam" id="TIGR01573">
    <property type="entry name" value="cas2"/>
    <property type="match status" value="1"/>
</dbReference>
<feature type="domain" description="Transcriptional repressor PaaX-like central Cas2-like" evidence="7">
    <location>
        <begin position="108"/>
        <end position="176"/>
    </location>
</feature>
<dbReference type="Pfam" id="PF20803">
    <property type="entry name" value="PaaX_M"/>
    <property type="match status" value="1"/>
</dbReference>
<keyword evidence="4" id="KW-0378">Hydrolase</keyword>
<dbReference type="Gene3D" id="3.30.70.2650">
    <property type="match status" value="1"/>
</dbReference>
<keyword evidence="3 8" id="KW-0255">Endonuclease</keyword>
<dbReference type="GO" id="GO:0043571">
    <property type="term" value="P:maintenance of CRISPR repeat elements"/>
    <property type="evidence" value="ECO:0007669"/>
    <property type="project" value="InterPro"/>
</dbReference>
<evidence type="ECO:0000256" key="4">
    <source>
        <dbReference type="ARBA" id="ARBA00022801"/>
    </source>
</evidence>